<dbReference type="Proteomes" id="UP000239757">
    <property type="component" value="Unassembled WGS sequence"/>
</dbReference>
<dbReference type="AlphaFoldDB" id="A0A2P5W061"/>
<gene>
    <name evidence="1" type="ORF">GOBAR_AA36258</name>
</gene>
<name>A0A2P5W061_GOSBA</name>
<protein>
    <submittedName>
        <fullName evidence="1">Uncharacterized protein</fullName>
    </submittedName>
</protein>
<dbReference type="EMBL" id="KZ669853">
    <property type="protein sequence ID" value="PPR84455.1"/>
    <property type="molecule type" value="Genomic_DNA"/>
</dbReference>
<proteinExistence type="predicted"/>
<reference evidence="1 2" key="1">
    <citation type="submission" date="2015-01" db="EMBL/GenBank/DDBJ databases">
        <title>Genome of allotetraploid Gossypium barbadense reveals genomic plasticity and fiber elongation in cotton evolution.</title>
        <authorList>
            <person name="Chen X."/>
            <person name="Liu X."/>
            <person name="Zhao B."/>
            <person name="Zheng H."/>
            <person name="Hu Y."/>
            <person name="Lu G."/>
            <person name="Yang C."/>
            <person name="Chen J."/>
            <person name="Shan C."/>
            <person name="Zhang L."/>
            <person name="Zhou Y."/>
            <person name="Wang L."/>
            <person name="Guo W."/>
            <person name="Bai Y."/>
            <person name="Ruan J."/>
            <person name="Shangguan X."/>
            <person name="Mao Y."/>
            <person name="Jiang J."/>
            <person name="Zhu Y."/>
            <person name="Lei J."/>
            <person name="Kang H."/>
            <person name="Chen S."/>
            <person name="He X."/>
            <person name="Wang R."/>
            <person name="Wang Y."/>
            <person name="Chen J."/>
            <person name="Wang L."/>
            <person name="Yu S."/>
            <person name="Wang B."/>
            <person name="Wei J."/>
            <person name="Song S."/>
            <person name="Lu X."/>
            <person name="Gao Z."/>
            <person name="Gu W."/>
            <person name="Deng X."/>
            <person name="Ma D."/>
            <person name="Wang S."/>
            <person name="Liang W."/>
            <person name="Fang L."/>
            <person name="Cai C."/>
            <person name="Zhu X."/>
            <person name="Zhou B."/>
            <person name="Zhang Y."/>
            <person name="Chen Z."/>
            <person name="Xu S."/>
            <person name="Zhu R."/>
            <person name="Wang S."/>
            <person name="Zhang T."/>
            <person name="Zhao G."/>
        </authorList>
    </citation>
    <scope>NUCLEOTIDE SEQUENCE [LARGE SCALE GENOMIC DNA]</scope>
    <source>
        <strain evidence="2">cv. Xinhai21</strain>
        <tissue evidence="1">Leaf</tissue>
    </source>
</reference>
<sequence length="97" mass="11011">MFFGRIDAHGRVARPRSASFASPTPIFTHGHLGRPWQLIDSRVGEKFYPVFTRSYRTAVLPSVVWARPKARLWARPCGSRKPVFSVSAYFSFGILLD</sequence>
<evidence type="ECO:0000313" key="2">
    <source>
        <dbReference type="Proteomes" id="UP000239757"/>
    </source>
</evidence>
<organism evidence="1 2">
    <name type="scientific">Gossypium barbadense</name>
    <name type="common">Sea Island cotton</name>
    <name type="synonym">Hibiscus barbadensis</name>
    <dbReference type="NCBI Taxonomy" id="3634"/>
    <lineage>
        <taxon>Eukaryota</taxon>
        <taxon>Viridiplantae</taxon>
        <taxon>Streptophyta</taxon>
        <taxon>Embryophyta</taxon>
        <taxon>Tracheophyta</taxon>
        <taxon>Spermatophyta</taxon>
        <taxon>Magnoliopsida</taxon>
        <taxon>eudicotyledons</taxon>
        <taxon>Gunneridae</taxon>
        <taxon>Pentapetalae</taxon>
        <taxon>rosids</taxon>
        <taxon>malvids</taxon>
        <taxon>Malvales</taxon>
        <taxon>Malvaceae</taxon>
        <taxon>Malvoideae</taxon>
        <taxon>Gossypium</taxon>
    </lineage>
</organism>
<accession>A0A2P5W061</accession>
<evidence type="ECO:0000313" key="1">
    <source>
        <dbReference type="EMBL" id="PPR84455.1"/>
    </source>
</evidence>